<name>A0AAV6TIE4_9ARAC</name>
<reference evidence="2 3" key="1">
    <citation type="journal article" date="2022" name="Nat. Ecol. Evol.">
        <title>A masculinizing supergene underlies an exaggerated male reproductive morph in a spider.</title>
        <authorList>
            <person name="Hendrickx F."/>
            <person name="De Corte Z."/>
            <person name="Sonet G."/>
            <person name="Van Belleghem S.M."/>
            <person name="Kostlbacher S."/>
            <person name="Vangestel C."/>
        </authorList>
    </citation>
    <scope>NUCLEOTIDE SEQUENCE [LARGE SCALE GENOMIC DNA]</scope>
    <source>
        <strain evidence="2">W744_W776</strain>
    </source>
</reference>
<evidence type="ECO:0000259" key="1">
    <source>
        <dbReference type="Pfam" id="PF14214"/>
    </source>
</evidence>
<evidence type="ECO:0000313" key="2">
    <source>
        <dbReference type="EMBL" id="KAG8171426.1"/>
    </source>
</evidence>
<comment type="caution">
    <text evidence="2">The sequence shown here is derived from an EMBL/GenBank/DDBJ whole genome shotgun (WGS) entry which is preliminary data.</text>
</comment>
<dbReference type="Pfam" id="PF14214">
    <property type="entry name" value="Helitron_like_N"/>
    <property type="match status" value="1"/>
</dbReference>
<dbReference type="Proteomes" id="UP000827092">
    <property type="component" value="Unassembled WGS sequence"/>
</dbReference>
<accession>A0AAV6TIE4</accession>
<evidence type="ECO:0000313" key="3">
    <source>
        <dbReference type="Proteomes" id="UP000827092"/>
    </source>
</evidence>
<keyword evidence="3" id="KW-1185">Reference proteome</keyword>
<protein>
    <recommendedName>
        <fullName evidence="1">Helitron helicase-like domain-containing protein</fullName>
    </recommendedName>
</protein>
<sequence length="96" mass="11491">MDGTAVWGMWKKQTPEEHELSNCNFYAYRLAVRRDSLLHASGKLFQQTLLMLYVKTEGSRLNYLRQNQKDLRVELYQGFLMLYKPRQECKEEGRKN</sequence>
<proteinExistence type="predicted"/>
<feature type="domain" description="Helitron helicase-like" evidence="1">
    <location>
        <begin position="25"/>
        <end position="78"/>
    </location>
</feature>
<organism evidence="2 3">
    <name type="scientific">Oedothorax gibbosus</name>
    <dbReference type="NCBI Taxonomy" id="931172"/>
    <lineage>
        <taxon>Eukaryota</taxon>
        <taxon>Metazoa</taxon>
        <taxon>Ecdysozoa</taxon>
        <taxon>Arthropoda</taxon>
        <taxon>Chelicerata</taxon>
        <taxon>Arachnida</taxon>
        <taxon>Araneae</taxon>
        <taxon>Araneomorphae</taxon>
        <taxon>Entelegynae</taxon>
        <taxon>Araneoidea</taxon>
        <taxon>Linyphiidae</taxon>
        <taxon>Erigoninae</taxon>
        <taxon>Oedothorax</taxon>
    </lineage>
</organism>
<gene>
    <name evidence="2" type="ORF">JTE90_001529</name>
</gene>
<dbReference type="InterPro" id="IPR025476">
    <property type="entry name" value="Helitron_helicase-like"/>
</dbReference>
<dbReference type="EMBL" id="JAFNEN010003995">
    <property type="protein sequence ID" value="KAG8171426.1"/>
    <property type="molecule type" value="Genomic_DNA"/>
</dbReference>
<dbReference type="AlphaFoldDB" id="A0AAV6TIE4"/>